<dbReference type="PANTHER" id="PTHR43140:SF1">
    <property type="entry name" value="TYPE I RESTRICTION ENZYME ECOKI SPECIFICITY SUBUNIT"/>
    <property type="match status" value="1"/>
</dbReference>
<keyword evidence="2" id="KW-0680">Restriction system</keyword>
<gene>
    <name evidence="5" type="ORF">HKD21_08190</name>
</gene>
<name>A0ABR9YE71_9PROT</name>
<evidence type="ECO:0000259" key="4">
    <source>
        <dbReference type="Pfam" id="PF01420"/>
    </source>
</evidence>
<organism evidence="5 6">
    <name type="scientific">Gluconobacter cerevisiae</name>
    <dbReference type="NCBI Taxonomy" id="1379734"/>
    <lineage>
        <taxon>Bacteria</taxon>
        <taxon>Pseudomonadati</taxon>
        <taxon>Pseudomonadota</taxon>
        <taxon>Alphaproteobacteria</taxon>
        <taxon>Acetobacterales</taxon>
        <taxon>Acetobacteraceae</taxon>
        <taxon>Gluconobacter</taxon>
    </lineage>
</organism>
<dbReference type="PANTHER" id="PTHR43140">
    <property type="entry name" value="TYPE-1 RESTRICTION ENZYME ECOKI SPECIFICITY PROTEIN"/>
    <property type="match status" value="1"/>
</dbReference>
<dbReference type="EMBL" id="JABCQO010000005">
    <property type="protein sequence ID" value="MBF0876828.1"/>
    <property type="molecule type" value="Genomic_DNA"/>
</dbReference>
<evidence type="ECO:0000313" key="6">
    <source>
        <dbReference type="Proteomes" id="UP000630952"/>
    </source>
</evidence>
<sequence length="490" mass="53852">MSDLPRGWIKASGDDLFSSVRGVTYSKSDSSPTPGDGLVPILRANNIVGGGITTDDLVFVPAKCVSPEQNLQDGDLLIASSSGSRTVVGKAATARDDDRIYAFGAFCTVARPRTGDLGRWLAAYSRSRAYRHYVEKVALGISINNLRGSDLKAIPIPVAPLPEQRRIVTKIDSLTGKSRRARDHLDHIPRLVEKYKQAILAAAFRGDLTREFNESKRPNKAEVDICKKALCARINIRPWKNSNEISKVHEGAPERWLRCYVGDVVAHRSGVAFKSGDFTKTGTQVVRLGNLHNGIFDLNRSPVFLKNVDQYKAFGGEAGDVLVAQTGTRFKRDYGHFIVLKDDHRGILINQRIACLSPTELLNPDFLKLFSHLGAFKDHFFGHETGGVNQGNVGLAGIMDAPIALPSRLEQDVIVSRLHAAFSWIDRLASDARSSRKLVDCLDQSVLAKAFRGELVPQNLADEPASALLDRIRAERTAAPKTKRGRKKIT</sequence>
<dbReference type="InterPro" id="IPR044946">
    <property type="entry name" value="Restrct_endonuc_typeI_TRD_sf"/>
</dbReference>
<comment type="similarity">
    <text evidence="1">Belongs to the type-I restriction system S methylase family.</text>
</comment>
<dbReference type="CDD" id="cd17252">
    <property type="entry name" value="RMtype1_S_EcoKI-TRD1-CR1_like"/>
    <property type="match status" value="1"/>
</dbReference>
<feature type="domain" description="Type I restriction modification DNA specificity" evidence="4">
    <location>
        <begin position="14"/>
        <end position="176"/>
    </location>
</feature>
<protein>
    <recommendedName>
        <fullName evidence="4">Type I restriction modification DNA specificity domain-containing protein</fullName>
    </recommendedName>
</protein>
<dbReference type="InterPro" id="IPR000055">
    <property type="entry name" value="Restrct_endonuc_typeI_TRD"/>
</dbReference>
<reference evidence="5" key="2">
    <citation type="submission" date="2020-11" db="EMBL/GenBank/DDBJ databases">
        <title>Description of novel Gluconobacter species.</title>
        <authorList>
            <person name="Cleenwerck I."/>
            <person name="Cnockaert M."/>
            <person name="Borremans W."/>
            <person name="Wieme A.D."/>
            <person name="De Vuyst L."/>
            <person name="Vandamme P."/>
        </authorList>
    </citation>
    <scope>NUCLEOTIDE SEQUENCE</scope>
    <source>
        <strain evidence="5">LMG 27748</strain>
    </source>
</reference>
<keyword evidence="6" id="KW-1185">Reference proteome</keyword>
<evidence type="ECO:0000256" key="1">
    <source>
        <dbReference type="ARBA" id="ARBA00010923"/>
    </source>
</evidence>
<feature type="domain" description="Type I restriction modification DNA specificity" evidence="4">
    <location>
        <begin position="254"/>
        <end position="421"/>
    </location>
</feature>
<dbReference type="Proteomes" id="UP000630952">
    <property type="component" value="Unassembled WGS sequence"/>
</dbReference>
<comment type="caution">
    <text evidence="5">The sequence shown here is derived from an EMBL/GenBank/DDBJ whole genome shotgun (WGS) entry which is preliminary data.</text>
</comment>
<dbReference type="Pfam" id="PF01420">
    <property type="entry name" value="Methylase_S"/>
    <property type="match status" value="2"/>
</dbReference>
<dbReference type="SUPFAM" id="SSF116734">
    <property type="entry name" value="DNA methylase specificity domain"/>
    <property type="match status" value="2"/>
</dbReference>
<proteinExistence type="inferred from homology"/>
<accession>A0ABR9YE71</accession>
<dbReference type="Gene3D" id="3.90.220.20">
    <property type="entry name" value="DNA methylase specificity domains"/>
    <property type="match status" value="2"/>
</dbReference>
<reference evidence="5" key="1">
    <citation type="submission" date="2020-04" db="EMBL/GenBank/DDBJ databases">
        <authorList>
            <person name="Sombolestani A."/>
        </authorList>
    </citation>
    <scope>NUCLEOTIDE SEQUENCE</scope>
    <source>
        <strain evidence="5">LMG 27748</strain>
    </source>
</reference>
<dbReference type="RefSeq" id="WP_194255206.1">
    <property type="nucleotide sequence ID" value="NZ_JABCQO010000005.1"/>
</dbReference>
<evidence type="ECO:0000313" key="5">
    <source>
        <dbReference type="EMBL" id="MBF0876828.1"/>
    </source>
</evidence>
<dbReference type="InterPro" id="IPR051212">
    <property type="entry name" value="Type-I_RE_S_subunit"/>
</dbReference>
<evidence type="ECO:0000256" key="3">
    <source>
        <dbReference type="ARBA" id="ARBA00023125"/>
    </source>
</evidence>
<evidence type="ECO:0000256" key="2">
    <source>
        <dbReference type="ARBA" id="ARBA00022747"/>
    </source>
</evidence>
<keyword evidence="3" id="KW-0238">DNA-binding</keyword>